<dbReference type="EMBL" id="HBKQ01013842">
    <property type="protein sequence ID" value="CAE2224074.1"/>
    <property type="molecule type" value="Transcribed_RNA"/>
</dbReference>
<dbReference type="InterPro" id="IPR050559">
    <property type="entry name" value="P-Pant_transferase_sf"/>
</dbReference>
<dbReference type="GO" id="GO:0019878">
    <property type="term" value="P:lysine biosynthetic process via aminoadipic acid"/>
    <property type="evidence" value="ECO:0007669"/>
    <property type="project" value="TreeGrafter"/>
</dbReference>
<dbReference type="PANTHER" id="PTHR12215:SF10">
    <property type="entry name" value="L-AMINOADIPATE-SEMIALDEHYDE DEHYDROGENASE-PHOSPHOPANTETHEINYL TRANSFERASE"/>
    <property type="match status" value="1"/>
</dbReference>
<gene>
    <name evidence="5" type="ORF">OAUR00152_LOCUS9542</name>
</gene>
<dbReference type="Pfam" id="PF22624">
    <property type="entry name" value="AASDHPPT_N"/>
    <property type="match status" value="1"/>
</dbReference>
<dbReference type="InterPro" id="IPR008278">
    <property type="entry name" value="4-PPantetheinyl_Trfase_dom"/>
</dbReference>
<evidence type="ECO:0000256" key="1">
    <source>
        <dbReference type="ARBA" id="ARBA00013172"/>
    </source>
</evidence>
<dbReference type="GO" id="GO:0005829">
    <property type="term" value="C:cytosol"/>
    <property type="evidence" value="ECO:0007669"/>
    <property type="project" value="TreeGrafter"/>
</dbReference>
<dbReference type="Gene3D" id="3.90.470.20">
    <property type="entry name" value="4'-phosphopantetheinyl transferase domain"/>
    <property type="match status" value="2"/>
</dbReference>
<name>A0A7S4IB54_9STRA</name>
<proteinExistence type="predicted"/>
<dbReference type="InterPro" id="IPR037143">
    <property type="entry name" value="4-PPantetheinyl_Trfase_dom_sf"/>
</dbReference>
<dbReference type="PANTHER" id="PTHR12215">
    <property type="entry name" value="PHOSPHOPANTETHEINE TRANSFERASE"/>
    <property type="match status" value="1"/>
</dbReference>
<dbReference type="InterPro" id="IPR055066">
    <property type="entry name" value="AASDHPPT_N"/>
</dbReference>
<evidence type="ECO:0000259" key="3">
    <source>
        <dbReference type="Pfam" id="PF01648"/>
    </source>
</evidence>
<feature type="domain" description="4'-phosphopantetheinyl transferase N-terminal" evidence="4">
    <location>
        <begin position="34"/>
        <end position="140"/>
    </location>
</feature>
<dbReference type="FunFam" id="3.90.470.20:FF:000003">
    <property type="entry name" value="L-aminoadipate-semialdehyde dehydrogenase-phosphopantetheinyl transferase"/>
    <property type="match status" value="1"/>
</dbReference>
<evidence type="ECO:0000313" key="5">
    <source>
        <dbReference type="EMBL" id="CAE2224074.1"/>
    </source>
</evidence>
<evidence type="ECO:0000256" key="2">
    <source>
        <dbReference type="ARBA" id="ARBA00022679"/>
    </source>
</evidence>
<sequence>MAHKQIEDLGEPFYGQRCQAHSKCVKRWFMNIDEWKPSTEEWSFALQQILPSDRDKVERYVFEMDRKLALGSRLLQRFCVRSVLGLENGEYEIARTKENKPYLKVQGGSKARTVLNQMGVRNLTFNVSHHGSIVALACEPDCVVGLDVVKETERPGGVSTTDAYFEIFAETFTEEEWRVIRSGKTEDARFREFYRHWSMKEAYVKAHGYGLGVDLQSLSFRYLESNEDEHHVARAKVLVQGNEPNIPWSFAIMRIDSDHVATVCRAPPQNCHPSFAACLADAHISTDEMEKSLTRAQPPFERVCLSDLVVPVRWEQLHRVRHPNHLLQQLSQNMHYGEIAEFSRRWLIWLYSKSYEHPIQCAATPTVYALSVKHDGPMELSLLIKTLCPCPNAVLLVTGDLTSNLHQLKDILCLLKDKFIEVFFTVGPLELQVNEKEQNSTSSLRKLMDILEMCDSLNVRTRPCTFEVRKEPHLTVVPLLSWHNMGPCSDSALKANFTESIKVAQTSGTISAFSWFASSGTRTQMNFSSKISISKFLAELNVQVQQQLNSPRLEKEIGIANGAGGKLRPMKPSANRERTPAILSFSHFGVKSSEDLQTQIQNLSADAHIFCEHSYEANRFRVGETDRIQVTCKSGTTSAHLETVWPLTENKSTRRGFISLSSVKAIVENLF</sequence>
<dbReference type="GO" id="GO:0000287">
    <property type="term" value="F:magnesium ion binding"/>
    <property type="evidence" value="ECO:0007669"/>
    <property type="project" value="InterPro"/>
</dbReference>
<dbReference type="AlphaFoldDB" id="A0A7S4IB54"/>
<dbReference type="Pfam" id="PF01648">
    <property type="entry name" value="ACPS"/>
    <property type="match status" value="1"/>
</dbReference>
<feature type="domain" description="4'-phosphopantetheinyl transferase" evidence="3">
    <location>
        <begin position="144"/>
        <end position="264"/>
    </location>
</feature>
<evidence type="ECO:0000259" key="4">
    <source>
        <dbReference type="Pfam" id="PF22624"/>
    </source>
</evidence>
<dbReference type="SUPFAM" id="SSF56214">
    <property type="entry name" value="4'-phosphopantetheinyl transferase"/>
    <property type="match status" value="2"/>
</dbReference>
<organism evidence="5">
    <name type="scientific">Odontella aurita</name>
    <dbReference type="NCBI Taxonomy" id="265563"/>
    <lineage>
        <taxon>Eukaryota</taxon>
        <taxon>Sar</taxon>
        <taxon>Stramenopiles</taxon>
        <taxon>Ochrophyta</taxon>
        <taxon>Bacillariophyta</taxon>
        <taxon>Mediophyceae</taxon>
        <taxon>Biddulphiophycidae</taxon>
        <taxon>Eupodiscales</taxon>
        <taxon>Odontellaceae</taxon>
        <taxon>Odontella</taxon>
    </lineage>
</organism>
<dbReference type="GO" id="GO:0008897">
    <property type="term" value="F:holo-[acyl-carrier-protein] synthase activity"/>
    <property type="evidence" value="ECO:0007669"/>
    <property type="project" value="UniProtKB-EC"/>
</dbReference>
<protein>
    <recommendedName>
        <fullName evidence="1">holo-[acyl-carrier-protein] synthase</fullName>
        <ecNumber evidence="1">2.7.8.7</ecNumber>
    </recommendedName>
</protein>
<accession>A0A7S4IB54</accession>
<dbReference type="EC" id="2.7.8.7" evidence="1"/>
<keyword evidence="2" id="KW-0808">Transferase</keyword>
<reference evidence="5" key="1">
    <citation type="submission" date="2021-01" db="EMBL/GenBank/DDBJ databases">
        <authorList>
            <person name="Corre E."/>
            <person name="Pelletier E."/>
            <person name="Niang G."/>
            <person name="Scheremetjew M."/>
            <person name="Finn R."/>
            <person name="Kale V."/>
            <person name="Holt S."/>
            <person name="Cochrane G."/>
            <person name="Meng A."/>
            <person name="Brown T."/>
            <person name="Cohen L."/>
        </authorList>
    </citation>
    <scope>NUCLEOTIDE SEQUENCE</scope>
    <source>
        <strain evidence="5">Isolate 1302-5</strain>
    </source>
</reference>